<dbReference type="Proteomes" id="UP000230646">
    <property type="component" value="Unassembled WGS sequence"/>
</dbReference>
<dbReference type="EMBL" id="MNYY01000081">
    <property type="protein sequence ID" value="OIP70605.1"/>
    <property type="molecule type" value="Genomic_DNA"/>
</dbReference>
<reference evidence="3 5" key="2">
    <citation type="submission" date="2017-09" db="EMBL/GenBank/DDBJ databases">
        <title>Depth-based differentiation of microbial function through sediment-hosted aquifers and enrichment of novel symbionts in the deep terrestrial subsurface.</title>
        <authorList>
            <person name="Probst A.J."/>
            <person name="Ladd B."/>
            <person name="Jarett J.K."/>
            <person name="Geller-Mcgrath D.E."/>
            <person name="Sieber C.M."/>
            <person name="Emerson J.B."/>
            <person name="Anantharaman K."/>
            <person name="Thomas B.C."/>
            <person name="Malmstrom R."/>
            <person name="Stieglmeier M."/>
            <person name="Klingl A."/>
            <person name="Woyke T."/>
            <person name="Ryan C.M."/>
            <person name="Banfield J.F."/>
        </authorList>
    </citation>
    <scope>NUCLEOTIDE SEQUENCE [LARGE SCALE GENOMIC DNA]</scope>
    <source>
        <strain evidence="3">CG_4_10_14_3_um_filter_34_13</strain>
    </source>
</reference>
<proteinExistence type="predicted"/>
<dbReference type="EMBL" id="PFKO01000280">
    <property type="protein sequence ID" value="PIY31950.1"/>
    <property type="molecule type" value="Genomic_DNA"/>
</dbReference>
<protein>
    <submittedName>
        <fullName evidence="2">Uncharacterized protein</fullName>
    </submittedName>
</protein>
<accession>A0A1J5GCZ1</accession>
<evidence type="ECO:0000313" key="2">
    <source>
        <dbReference type="EMBL" id="OIP70605.1"/>
    </source>
</evidence>
<evidence type="ECO:0000256" key="1">
    <source>
        <dbReference type="SAM" id="MobiDB-lite"/>
    </source>
</evidence>
<dbReference type="AlphaFoldDB" id="A0A1J5GCZ1"/>
<evidence type="ECO:0000313" key="3">
    <source>
        <dbReference type="EMBL" id="PIY31950.1"/>
    </source>
</evidence>
<gene>
    <name evidence="2" type="ORF">AUK42_04110</name>
    <name evidence="3" type="ORF">COZ07_07420</name>
</gene>
<sequence length="91" mass="10246">MRILYNKDKKGVNCKIQDEIASVVSLPRNDILPPHPALSPQERGKRGMGSRLRGNDIWGSGNDPSEIRFHGAGRKGWRVEGYFLLLIFSNL</sequence>
<accession>A0A2M7PMU4</accession>
<dbReference type="Proteomes" id="UP000182763">
    <property type="component" value="Unassembled WGS sequence"/>
</dbReference>
<feature type="region of interest" description="Disordered" evidence="1">
    <location>
        <begin position="32"/>
        <end position="59"/>
    </location>
</feature>
<organism evidence="2 4">
    <name type="scientific">Candidatus Infernicultor aquiphilus</name>
    <dbReference type="NCBI Taxonomy" id="1805029"/>
    <lineage>
        <taxon>Bacteria</taxon>
        <taxon>Pseudomonadati</taxon>
        <taxon>Atribacterota</taxon>
        <taxon>Candidatus Phoenicimicrobiia</taxon>
        <taxon>Candidatus Pheonicimicrobiales</taxon>
        <taxon>Candidatus Phoenicimicrobiaceae</taxon>
        <taxon>Candidatus Infernicultor</taxon>
    </lineage>
</organism>
<evidence type="ECO:0000313" key="5">
    <source>
        <dbReference type="Proteomes" id="UP000230646"/>
    </source>
</evidence>
<comment type="caution">
    <text evidence="2">The sequence shown here is derived from an EMBL/GenBank/DDBJ whole genome shotgun (WGS) entry which is preliminary data.</text>
</comment>
<evidence type="ECO:0000313" key="4">
    <source>
        <dbReference type="Proteomes" id="UP000182763"/>
    </source>
</evidence>
<name>A0A1J5GCZ1_9BACT</name>
<reference evidence="2 4" key="1">
    <citation type="journal article" date="2016" name="Environ. Microbiol.">
        <title>Genomic resolution of a cold subsurface aquifer community provides metabolic insights for novel microbes adapted to high CO concentrations.</title>
        <authorList>
            <person name="Probst A.J."/>
            <person name="Castelle C.J."/>
            <person name="Singh A."/>
            <person name="Brown C.T."/>
            <person name="Anantharaman K."/>
            <person name="Sharon I."/>
            <person name="Hug L.A."/>
            <person name="Burstein D."/>
            <person name="Emerson J.B."/>
            <person name="Thomas B.C."/>
            <person name="Banfield J.F."/>
        </authorList>
    </citation>
    <scope>NUCLEOTIDE SEQUENCE [LARGE SCALE GENOMIC DNA]</scope>
    <source>
        <strain evidence="2">CG2_30_33_13</strain>
    </source>
</reference>